<evidence type="ECO:0000256" key="2">
    <source>
        <dbReference type="SAM" id="MobiDB-lite"/>
    </source>
</evidence>
<reference evidence="3 4" key="1">
    <citation type="submission" date="2016-12" db="EMBL/GenBank/DDBJ databases">
        <title>Isolation and genomic insights into novel planktonic Zetaproteobacteria from stratified waters of the Chesapeake Bay.</title>
        <authorList>
            <person name="McAllister S.M."/>
            <person name="Kato S."/>
            <person name="Chan C.S."/>
            <person name="Chiu B.K."/>
            <person name="Field E.K."/>
        </authorList>
    </citation>
    <scope>NUCLEOTIDE SEQUENCE [LARGE SCALE GENOMIC DNA]</scope>
    <source>
        <strain evidence="3 4">CP-8</strain>
    </source>
</reference>
<keyword evidence="1" id="KW-0175">Coiled coil</keyword>
<protein>
    <submittedName>
        <fullName evidence="3">Uncharacterized protein</fullName>
    </submittedName>
</protein>
<organism evidence="3 4">
    <name type="scientific">Mariprofundus ferrinatatus</name>
    <dbReference type="NCBI Taxonomy" id="1921087"/>
    <lineage>
        <taxon>Bacteria</taxon>
        <taxon>Pseudomonadati</taxon>
        <taxon>Pseudomonadota</taxon>
        <taxon>Candidatius Mariprofundia</taxon>
        <taxon>Mariprofundales</taxon>
        <taxon>Mariprofundaceae</taxon>
        <taxon>Mariprofundus</taxon>
    </lineage>
</organism>
<feature type="coiled-coil region" evidence="1">
    <location>
        <begin position="49"/>
        <end position="78"/>
    </location>
</feature>
<feature type="compositionally biased region" description="Low complexity" evidence="2">
    <location>
        <begin position="138"/>
        <end position="151"/>
    </location>
</feature>
<accession>A0A2K8L380</accession>
<proteinExistence type="predicted"/>
<evidence type="ECO:0000313" key="3">
    <source>
        <dbReference type="EMBL" id="ATX81713.1"/>
    </source>
</evidence>
<dbReference type="RefSeq" id="WP_100265140.1">
    <property type="nucleotide sequence ID" value="NZ_CP018800.1"/>
</dbReference>
<dbReference type="Proteomes" id="UP000231637">
    <property type="component" value="Chromosome"/>
</dbReference>
<keyword evidence="4" id="KW-1185">Reference proteome</keyword>
<dbReference type="AlphaFoldDB" id="A0A2K8L380"/>
<feature type="region of interest" description="Disordered" evidence="2">
    <location>
        <begin position="133"/>
        <end position="159"/>
    </location>
</feature>
<dbReference type="OrthoDB" id="2340053at2"/>
<dbReference type="EMBL" id="CP018800">
    <property type="protein sequence ID" value="ATX81713.1"/>
    <property type="molecule type" value="Genomic_DNA"/>
</dbReference>
<name>A0A2K8L380_9PROT</name>
<evidence type="ECO:0000256" key="1">
    <source>
        <dbReference type="SAM" id="Coils"/>
    </source>
</evidence>
<gene>
    <name evidence="3" type="ORF">Ga0123462_0844</name>
</gene>
<sequence length="159" mass="17490">MLKTTDDITLAVTSTVNRILNPTGYLLNQLIDLTAKNVAKSEENSDMQVPSLREEVERQELQMRIAEAQARVAQELAIATRIETAEEVEMEEFYEYCGEGNIGAKTDGETFSVGAGGSGKRVSKRVYRFRGNSSIALDETTSSDSDSATTDTQKKRGSR</sequence>
<dbReference type="KEGG" id="mfn:Ga0123462_0844"/>
<evidence type="ECO:0000313" key="4">
    <source>
        <dbReference type="Proteomes" id="UP000231637"/>
    </source>
</evidence>